<gene>
    <name evidence="1" type="ORF">CLTHE_32280</name>
</gene>
<evidence type="ECO:0000313" key="1">
    <source>
        <dbReference type="EMBL" id="OPX44704.1"/>
    </source>
</evidence>
<proteinExistence type="predicted"/>
<evidence type="ECO:0008006" key="3">
    <source>
        <dbReference type="Google" id="ProtNLM"/>
    </source>
</evidence>
<sequence>MKYYIVALLDEASNEAILDTQKLMSKKFRANKNIPNPYIALEILDNPNIEKLTEVVSKVLSPYKKFKVELTNTLFVSEECKTLNLKLDNRGYIKKILYSLNDMLKLHGFNVKDPDATVLSLTLANFNYYPRDIKKKLSENQTLLNTEEKTLKVTGFQIWKMPHNKHEIKLKDFELKVF</sequence>
<dbReference type="AlphaFoldDB" id="A0A1V4SLK7"/>
<comment type="caution">
    <text evidence="1">The sequence shown here is derived from an EMBL/GenBank/DDBJ whole genome shotgun (WGS) entry which is preliminary data.</text>
</comment>
<dbReference type="OrthoDB" id="2112057at2"/>
<name>A0A1V4SLK7_9CLOT</name>
<dbReference type="Gene3D" id="3.90.1140.10">
    <property type="entry name" value="Cyclic phosphodiesterase"/>
    <property type="match status" value="1"/>
</dbReference>
<dbReference type="Proteomes" id="UP000191448">
    <property type="component" value="Unassembled WGS sequence"/>
</dbReference>
<evidence type="ECO:0000313" key="2">
    <source>
        <dbReference type="Proteomes" id="UP000191448"/>
    </source>
</evidence>
<dbReference type="EMBL" id="LTAY01000111">
    <property type="protein sequence ID" value="OPX44704.1"/>
    <property type="molecule type" value="Genomic_DNA"/>
</dbReference>
<dbReference type="RefSeq" id="WP_002599177.1">
    <property type="nucleotide sequence ID" value="NZ_LTAY01000111.1"/>
</dbReference>
<accession>A0A1V4SLK7</accession>
<reference evidence="1 2" key="1">
    <citation type="submission" date="2016-02" db="EMBL/GenBank/DDBJ databases">
        <title>Genome sequence of Clostridium thermobutyricum DSM 4928.</title>
        <authorList>
            <person name="Poehlein A."/>
            <person name="Daniel R."/>
        </authorList>
    </citation>
    <scope>NUCLEOTIDE SEQUENCE [LARGE SCALE GENOMIC DNA]</scope>
    <source>
        <strain evidence="1 2">DSM 4928</strain>
    </source>
</reference>
<protein>
    <recommendedName>
        <fullName evidence="3">2'-5' RNA ligase</fullName>
    </recommendedName>
</protein>
<organism evidence="1 2">
    <name type="scientific">Clostridium thermobutyricum DSM 4928</name>
    <dbReference type="NCBI Taxonomy" id="1121339"/>
    <lineage>
        <taxon>Bacteria</taxon>
        <taxon>Bacillati</taxon>
        <taxon>Bacillota</taxon>
        <taxon>Clostridia</taxon>
        <taxon>Eubacteriales</taxon>
        <taxon>Clostridiaceae</taxon>
        <taxon>Clostridium</taxon>
    </lineage>
</organism>